<dbReference type="VEuPathDB" id="FungiDB:HCDG_04742"/>
<dbReference type="Proteomes" id="UP000002624">
    <property type="component" value="Unassembled WGS sequence"/>
</dbReference>
<name>C6HFL9_AJECH</name>
<sequence length="104" mass="11611">MPDAAFYPRDANLSEALVWGTGNEAKVPIKHVRQWRVVIEHAEVSLYSTANSAASPNVVLSDRQLESSDLNPDSTMDWFYLLTKIDGAMESDVDLLLYPPAKFL</sequence>
<accession>C6HFL9</accession>
<organism evidence="1 2">
    <name type="scientific">Ajellomyces capsulatus (strain H143)</name>
    <name type="common">Darling's disease fungus</name>
    <name type="synonym">Histoplasma capsulatum</name>
    <dbReference type="NCBI Taxonomy" id="544712"/>
    <lineage>
        <taxon>Eukaryota</taxon>
        <taxon>Fungi</taxon>
        <taxon>Dikarya</taxon>
        <taxon>Ascomycota</taxon>
        <taxon>Pezizomycotina</taxon>
        <taxon>Eurotiomycetes</taxon>
        <taxon>Eurotiomycetidae</taxon>
        <taxon>Onygenales</taxon>
        <taxon>Ajellomycetaceae</taxon>
        <taxon>Histoplasma</taxon>
    </lineage>
</organism>
<evidence type="ECO:0000313" key="1">
    <source>
        <dbReference type="EMBL" id="EER41096.1"/>
    </source>
</evidence>
<protein>
    <submittedName>
        <fullName evidence="1">Uncharacterized protein</fullName>
    </submittedName>
</protein>
<gene>
    <name evidence="1" type="ORF">HCDG_04742</name>
</gene>
<reference evidence="2" key="1">
    <citation type="submission" date="2009-05" db="EMBL/GenBank/DDBJ databases">
        <title>The genome sequence of Ajellomyces capsulatus strain H143.</title>
        <authorList>
            <person name="Champion M."/>
            <person name="Cuomo C.A."/>
            <person name="Ma L.-J."/>
            <person name="Henn M.R."/>
            <person name="Sil A."/>
            <person name="Goldman B."/>
            <person name="Young S.K."/>
            <person name="Kodira C.D."/>
            <person name="Zeng Q."/>
            <person name="Koehrsen M."/>
            <person name="Alvarado L."/>
            <person name="Berlin A.M."/>
            <person name="Borenstein D."/>
            <person name="Chen Z."/>
            <person name="Engels R."/>
            <person name="Freedman E."/>
            <person name="Gellesch M."/>
            <person name="Goldberg J."/>
            <person name="Griggs A."/>
            <person name="Gujja S."/>
            <person name="Heiman D.I."/>
            <person name="Hepburn T.A."/>
            <person name="Howarth C."/>
            <person name="Jen D."/>
            <person name="Larson L."/>
            <person name="Lewis B."/>
            <person name="Mehta T."/>
            <person name="Park D."/>
            <person name="Pearson M."/>
            <person name="Roberts A."/>
            <person name="Saif S."/>
            <person name="Shea T.D."/>
            <person name="Shenoy N."/>
            <person name="Sisk P."/>
            <person name="Stolte C."/>
            <person name="Sykes S."/>
            <person name="Walk T."/>
            <person name="White J."/>
            <person name="Yandava C."/>
            <person name="Klein B."/>
            <person name="McEwen J.G."/>
            <person name="Puccia R."/>
            <person name="Goldman G.H."/>
            <person name="Felipe M.S."/>
            <person name="Nino-Vega G."/>
            <person name="San-Blas G."/>
            <person name="Taylor J.W."/>
            <person name="Mendoza L."/>
            <person name="Galagan J.E."/>
            <person name="Nusbaum C."/>
            <person name="Birren B.W."/>
        </authorList>
    </citation>
    <scope>NUCLEOTIDE SEQUENCE [LARGE SCALE GENOMIC DNA]</scope>
    <source>
        <strain evidence="2">H143</strain>
    </source>
</reference>
<proteinExistence type="predicted"/>
<evidence type="ECO:0000313" key="2">
    <source>
        <dbReference type="Proteomes" id="UP000002624"/>
    </source>
</evidence>
<dbReference type="EMBL" id="GG692424">
    <property type="protein sequence ID" value="EER41096.1"/>
    <property type="molecule type" value="Genomic_DNA"/>
</dbReference>
<dbReference type="AlphaFoldDB" id="C6HFL9"/>
<dbReference type="HOGENOM" id="CLU_2249334_0_0_1"/>